<dbReference type="Proteomes" id="UP000664807">
    <property type="component" value="Unassembled WGS sequence"/>
</dbReference>
<dbReference type="EMBL" id="JAFLNM010000001">
    <property type="protein sequence ID" value="MBO0340185.1"/>
    <property type="molecule type" value="Genomic_DNA"/>
</dbReference>
<evidence type="ECO:0000313" key="2">
    <source>
        <dbReference type="EMBL" id="MBO0340185.1"/>
    </source>
</evidence>
<reference evidence="2 3" key="1">
    <citation type="submission" date="2021-03" db="EMBL/GenBank/DDBJ databases">
        <title>Muricauda lutimaris sp. nov. and Muricauda ruestringensis sp. nov, two marine members of the Flavobacteriaceae isolated from deep sea sediments of Western Pacific.</title>
        <authorList>
            <person name="Zhao S."/>
            <person name="Liu R."/>
        </authorList>
    </citation>
    <scope>NUCLEOTIDE SEQUENCE [LARGE SCALE GENOMIC DNA]</scope>
    <source>
        <strain evidence="2 3">BC31-3-A3</strain>
    </source>
</reference>
<feature type="domain" description="HipA N-terminal subdomain 1" evidence="1">
    <location>
        <begin position="2"/>
        <end position="78"/>
    </location>
</feature>
<comment type="caution">
    <text evidence="2">The sequence shown here is derived from an EMBL/GenBank/DDBJ whole genome shotgun (WGS) entry which is preliminary data.</text>
</comment>
<keyword evidence="3" id="KW-1185">Reference proteome</keyword>
<gene>
    <name evidence="2" type="ORF">J0654_00950</name>
</gene>
<dbReference type="Pfam" id="PF13657">
    <property type="entry name" value="Couple_hipA"/>
    <property type="match status" value="1"/>
</dbReference>
<dbReference type="InterPro" id="IPR017508">
    <property type="entry name" value="HipA_N1"/>
</dbReference>
<evidence type="ECO:0000313" key="3">
    <source>
        <dbReference type="Proteomes" id="UP000664807"/>
    </source>
</evidence>
<proteinExistence type="predicted"/>
<organism evidence="2 3">
    <name type="scientific">Flagellimonas profundi</name>
    <dbReference type="NCBI Taxonomy" id="2915620"/>
    <lineage>
        <taxon>Bacteria</taxon>
        <taxon>Pseudomonadati</taxon>
        <taxon>Bacteroidota</taxon>
        <taxon>Flavobacteriia</taxon>
        <taxon>Flavobacteriales</taxon>
        <taxon>Flavobacteriaceae</taxon>
        <taxon>Flagellimonas</taxon>
    </lineage>
</organism>
<name>A0ABS3FAK3_9FLAO</name>
<dbReference type="NCBIfam" id="TIGR03071">
    <property type="entry name" value="couple_hipA"/>
    <property type="match status" value="1"/>
</dbReference>
<accession>A0ABS3FAK3</accession>
<protein>
    <submittedName>
        <fullName evidence="2">HipA N-terminal domain-containing protein</fullName>
    </submittedName>
</protein>
<sequence length="117" mass="13668">MHYKGQWTGILALDNHGHYTFRYTEDWLRDGNKPPISLTLAKSTEAYRSDHFFPFFYNILLEAANKQLVCKITRIDAEGYFGTNRDMVRLPLFSHNWIFKSSLGPKTNFGTTQTSLW</sequence>
<evidence type="ECO:0000259" key="1">
    <source>
        <dbReference type="Pfam" id="PF13657"/>
    </source>
</evidence>